<keyword evidence="7" id="KW-0472">Membrane</keyword>
<dbReference type="GO" id="GO:0016020">
    <property type="term" value="C:membrane"/>
    <property type="evidence" value="ECO:0007669"/>
    <property type="project" value="UniProtKB-SubCell"/>
</dbReference>
<evidence type="ECO:0000256" key="7">
    <source>
        <dbReference type="ARBA" id="ARBA00023136"/>
    </source>
</evidence>
<dbReference type="InterPro" id="IPR026015">
    <property type="entry name" value="ATP_synth_OSCP/delta_N_sf"/>
</dbReference>
<evidence type="ECO:0000256" key="1">
    <source>
        <dbReference type="ARBA" id="ARBA00004370"/>
    </source>
</evidence>
<evidence type="ECO:0000256" key="5">
    <source>
        <dbReference type="ARBA" id="ARBA00022781"/>
    </source>
</evidence>
<dbReference type="OrthoDB" id="1262810at2759"/>
<dbReference type="GO" id="GO:0046933">
    <property type="term" value="F:proton-transporting ATP synthase activity, rotational mechanism"/>
    <property type="evidence" value="ECO:0007669"/>
    <property type="project" value="InterPro"/>
</dbReference>
<evidence type="ECO:0000256" key="4">
    <source>
        <dbReference type="ARBA" id="ARBA00022448"/>
    </source>
</evidence>
<comment type="caution">
    <text evidence="9">The sequence shown here is derived from an EMBL/GenBank/DDBJ whole genome shotgun (WGS) entry which is preliminary data.</text>
</comment>
<dbReference type="NCBIfam" id="TIGR01145">
    <property type="entry name" value="ATP_synt_delta"/>
    <property type="match status" value="1"/>
</dbReference>
<comment type="subcellular location">
    <subcellularLocation>
        <location evidence="1">Membrane</location>
    </subcellularLocation>
</comment>
<dbReference type="SUPFAM" id="SSF47928">
    <property type="entry name" value="N-terminal domain of the delta subunit of the F1F0-ATP synthase"/>
    <property type="match status" value="1"/>
</dbReference>
<proteinExistence type="inferred from homology"/>
<evidence type="ECO:0000313" key="9">
    <source>
        <dbReference type="EMBL" id="PVU94967.1"/>
    </source>
</evidence>
<keyword evidence="6" id="KW-0406">Ion transport</keyword>
<dbReference type="EMBL" id="MBFR01000069">
    <property type="protein sequence ID" value="PVU94967.1"/>
    <property type="molecule type" value="Genomic_DNA"/>
</dbReference>
<dbReference type="HAMAP" id="MF_01416">
    <property type="entry name" value="ATP_synth_delta_bact"/>
    <property type="match status" value="1"/>
</dbReference>
<dbReference type="PANTHER" id="PTHR11910">
    <property type="entry name" value="ATP SYNTHASE DELTA CHAIN"/>
    <property type="match status" value="1"/>
</dbReference>
<accession>A0A2T9YRL1</accession>
<dbReference type="Pfam" id="PF00213">
    <property type="entry name" value="OSCP"/>
    <property type="match status" value="1"/>
</dbReference>
<keyword evidence="4" id="KW-0813">Transport</keyword>
<evidence type="ECO:0000256" key="3">
    <source>
        <dbReference type="ARBA" id="ARBA00014723"/>
    </source>
</evidence>
<evidence type="ECO:0000313" key="10">
    <source>
        <dbReference type="Proteomes" id="UP000245383"/>
    </source>
</evidence>
<reference evidence="9 10" key="1">
    <citation type="journal article" date="2018" name="MBio">
        <title>Comparative Genomics Reveals the Core Gene Toolbox for the Fungus-Insect Symbiosis.</title>
        <authorList>
            <person name="Wang Y."/>
            <person name="Stata M."/>
            <person name="Wang W."/>
            <person name="Stajich J.E."/>
            <person name="White M.M."/>
            <person name="Moncalvo J.M."/>
        </authorList>
    </citation>
    <scope>NUCLEOTIDE SEQUENCE [LARGE SCALE GENOMIC DNA]</scope>
    <source>
        <strain evidence="9 10">SWE-8-4</strain>
    </source>
</reference>
<dbReference type="PRINTS" id="PR00125">
    <property type="entry name" value="ATPASEDELTA"/>
</dbReference>
<dbReference type="Proteomes" id="UP000245383">
    <property type="component" value="Unassembled WGS sequence"/>
</dbReference>
<organism evidence="9 10">
    <name type="scientific">Smittium simulii</name>
    <dbReference type="NCBI Taxonomy" id="133385"/>
    <lineage>
        <taxon>Eukaryota</taxon>
        <taxon>Fungi</taxon>
        <taxon>Fungi incertae sedis</taxon>
        <taxon>Zoopagomycota</taxon>
        <taxon>Kickxellomycotina</taxon>
        <taxon>Harpellomycetes</taxon>
        <taxon>Harpellales</taxon>
        <taxon>Legeriomycetaceae</taxon>
        <taxon>Smittium</taxon>
    </lineage>
</organism>
<evidence type="ECO:0000256" key="6">
    <source>
        <dbReference type="ARBA" id="ARBA00023065"/>
    </source>
</evidence>
<sequence>MFTATRSIFKTAQLTRSYASQTKTKAPLVLHGIAGKYATALFEAASTQNALEPVEKDLTLLSNKMKKNPALLEFLISPIVDKALKEKVLQYSQSNQTSTNFFKLLLENNRISNITAISQDYSNLMQAHRGILVVKVTTATPLDAKTLNSVKDIINAQGLAKQAKQLNIVNTINHTILGGMVVEFADYTVDMSVSSKIAKLDKLLTDNINA</sequence>
<evidence type="ECO:0000256" key="8">
    <source>
        <dbReference type="ARBA" id="ARBA00023310"/>
    </source>
</evidence>
<dbReference type="InterPro" id="IPR000711">
    <property type="entry name" value="ATPase_OSCP/dsu"/>
</dbReference>
<gene>
    <name evidence="9" type="ORF">BB561_002156</name>
</gene>
<name>A0A2T9YRL1_9FUNG</name>
<dbReference type="AlphaFoldDB" id="A0A2T9YRL1"/>
<keyword evidence="5" id="KW-0375">Hydrogen ion transport</keyword>
<dbReference type="STRING" id="133385.A0A2T9YRL1"/>
<keyword evidence="8" id="KW-0066">ATP synthesis</keyword>
<evidence type="ECO:0000256" key="2">
    <source>
        <dbReference type="ARBA" id="ARBA00007046"/>
    </source>
</evidence>
<comment type="similarity">
    <text evidence="2">Belongs to the ATPase delta chain family.</text>
</comment>
<keyword evidence="10" id="KW-1185">Reference proteome</keyword>
<dbReference type="Gene3D" id="1.10.520.20">
    <property type="entry name" value="N-terminal domain of the delta subunit of the F1F0-ATP synthase"/>
    <property type="match status" value="1"/>
</dbReference>
<protein>
    <recommendedName>
        <fullName evidence="3">ATP synthase subunit 5, mitochondrial</fullName>
    </recommendedName>
</protein>